<dbReference type="PATRIC" id="fig|1365251.3.peg.4068"/>
<feature type="compositionally biased region" description="Acidic residues" evidence="1">
    <location>
        <begin position="415"/>
        <end position="427"/>
    </location>
</feature>
<feature type="region of interest" description="Disordered" evidence="1">
    <location>
        <begin position="408"/>
        <end position="427"/>
    </location>
</feature>
<reference evidence="2 3" key="1">
    <citation type="submission" date="2013-07" db="EMBL/GenBank/DDBJ databases">
        <title>Comparative Genomic and Metabolomic Analysis of Twelve Strains of Pseudoalteromonas luteoviolacea.</title>
        <authorList>
            <person name="Vynne N.G."/>
            <person name="Mansson M."/>
            <person name="Gram L."/>
        </authorList>
    </citation>
    <scope>NUCLEOTIDE SEQUENCE [LARGE SCALE GENOMIC DNA]</scope>
    <source>
        <strain evidence="2 3">H33</strain>
    </source>
</reference>
<accession>A0A162ACR3</accession>
<dbReference type="EMBL" id="AUXZ01000098">
    <property type="protein sequence ID" value="KZN47673.1"/>
    <property type="molecule type" value="Genomic_DNA"/>
</dbReference>
<protein>
    <submittedName>
        <fullName evidence="2">Uncharacterized protein</fullName>
    </submittedName>
</protein>
<dbReference type="OrthoDB" id="7054588at2"/>
<dbReference type="PANTHER" id="PTHR34301">
    <property type="entry name" value="DNA-BINDING PROTEIN-RELATED"/>
    <property type="match status" value="1"/>
</dbReference>
<sequence length="427" mass="48064">MRNPFIPSTIAALPEDFFGRSFELDGLSRALEQGSVCIEGPSGIGKSSFLARTMLHLEGFCSEENSIIVSAIAHGDIKNVDDAARLILEKLSDIDEKQQKLSIGFGKLIKYETSSGYSYFKDGRHLTALTKILADKAFCQQLRSAAHFIIAIDECEKCPAPIAKLMRTVNTELQLNGIKSLKFILSGVSPFYQEMKQEDLGVTRFVYETFPLTPLGESASIELLETKFEEAMASIDESENIDIDLDIIELIYKISGGHPHLLQLLGSHVIEHEVKNPDGIMDKRDLVDCLKTICYGSRRQDYDLQIAHMKNETKYSYFLNLLELAGGEFPSVIARTKASELIDSDDLNWFCSNNIIRLIDDNNYGFVDEFLRIRIILDTQNDISGNLEEELIESGQIDDLSDNYGMFLHNTGHDENEDEDGDSYYYN</sequence>
<dbReference type="InterPro" id="IPR027417">
    <property type="entry name" value="P-loop_NTPase"/>
</dbReference>
<dbReference type="PANTHER" id="PTHR34301:SF8">
    <property type="entry name" value="ATPASE DOMAIN-CONTAINING PROTEIN"/>
    <property type="match status" value="1"/>
</dbReference>
<dbReference type="Proteomes" id="UP000076503">
    <property type="component" value="Unassembled WGS sequence"/>
</dbReference>
<gene>
    <name evidence="2" type="ORF">N476_22995</name>
</gene>
<dbReference type="AlphaFoldDB" id="A0A162ACR3"/>
<evidence type="ECO:0000256" key="1">
    <source>
        <dbReference type="SAM" id="MobiDB-lite"/>
    </source>
</evidence>
<comment type="caution">
    <text evidence="2">The sequence shown here is derived from an EMBL/GenBank/DDBJ whole genome shotgun (WGS) entry which is preliminary data.</text>
</comment>
<proteinExistence type="predicted"/>
<name>A0A162ACR3_9GAMM</name>
<evidence type="ECO:0000313" key="2">
    <source>
        <dbReference type="EMBL" id="KZN47673.1"/>
    </source>
</evidence>
<dbReference type="Gene3D" id="3.40.50.300">
    <property type="entry name" value="P-loop containing nucleotide triphosphate hydrolases"/>
    <property type="match status" value="1"/>
</dbReference>
<organism evidence="2 3">
    <name type="scientific">Pseudoalteromonas luteoviolacea H33</name>
    <dbReference type="NCBI Taxonomy" id="1365251"/>
    <lineage>
        <taxon>Bacteria</taxon>
        <taxon>Pseudomonadati</taxon>
        <taxon>Pseudomonadota</taxon>
        <taxon>Gammaproteobacteria</taxon>
        <taxon>Alteromonadales</taxon>
        <taxon>Pseudoalteromonadaceae</taxon>
        <taxon>Pseudoalteromonas</taxon>
    </lineage>
</organism>
<evidence type="ECO:0000313" key="3">
    <source>
        <dbReference type="Proteomes" id="UP000076503"/>
    </source>
</evidence>
<dbReference type="RefSeq" id="WP_063363318.1">
    <property type="nucleotide sequence ID" value="NZ_AUXZ01000098.1"/>
</dbReference>
<dbReference type="SUPFAM" id="SSF52540">
    <property type="entry name" value="P-loop containing nucleoside triphosphate hydrolases"/>
    <property type="match status" value="1"/>
</dbReference>